<evidence type="ECO:0000313" key="2">
    <source>
        <dbReference type="EMBL" id="CAB1440079.1"/>
    </source>
</evidence>
<dbReference type="AlphaFoldDB" id="A0A9N7YPZ0"/>
<feature type="compositionally biased region" description="Polar residues" evidence="1">
    <location>
        <begin position="41"/>
        <end position="59"/>
    </location>
</feature>
<reference evidence="2" key="1">
    <citation type="submission" date="2020-03" db="EMBL/GenBank/DDBJ databases">
        <authorList>
            <person name="Weist P."/>
        </authorList>
    </citation>
    <scope>NUCLEOTIDE SEQUENCE</scope>
</reference>
<keyword evidence="3" id="KW-1185">Reference proteome</keyword>
<dbReference type="EMBL" id="CADEAL010002391">
    <property type="protein sequence ID" value="CAB1440079.1"/>
    <property type="molecule type" value="Genomic_DNA"/>
</dbReference>
<feature type="region of interest" description="Disordered" evidence="1">
    <location>
        <begin position="1"/>
        <end position="114"/>
    </location>
</feature>
<proteinExistence type="predicted"/>
<evidence type="ECO:0000313" key="3">
    <source>
        <dbReference type="Proteomes" id="UP001153269"/>
    </source>
</evidence>
<sequence>MGVIDLKPLGYVTGSAVPEQQGAETDVDFGVDSTGEGGASPESTTAVPETATNTGSTVAAETPTVGVTEVSPEEEDAQSPPEEDVRVRLRRTPRVREDAQSPPEEDVQSPPEVGVKGVPAGGTGATECGPSGVPNGQWMKIPRPGYNEGAGASGSNTKGYGAGAGVPSTHGAKPNGYGAGAGAGPYSNGGGTKANKPAYGAGRFPGLGNGYGAGFRFPYAGNRKQPGYGQGAHPGAGYGNGNSYGGYGNGYTAGVQPDFASLGQGLPTDAKSGGAAQVPYNGAPVVPAGLDGSQFEPQAAGLGPNGKLGGMYGGMGGLPFAGHGMGAETYNAKYGIGGLQFGGQPLGTGTNGAGKHGYAGGPYGPTGDGKSAGTYGGLGAGTGGEPAPGQYGYTGLPNAGQHLGHVSNGNIAGKYGYGRMPYEAQPAALSPQVKSAGQYGQPASAYQPEHLGLGHNGKLSSQYGGGEVPYTPEALGYGGEEESAGKYGNQGAYPSQPLESVSEGRSVGDYETDGLPYESLPSEADSPGKSYVKGELQAPVAAAESEGMSVDGYDNMGYINGHVQPEAVSFPAPTPDPSLADPSVPSYLPLEASFTPDVLHGEGVEDLSRPPRKHTVRSRCLKSPTTCHGRSTFNSISSCIFTHKVNSADRDNDICVSHFISFSSNISRKICPRIGPTEGMPLGQLNKSLAWNYTCPMMGLEEQTSPGAVVMPVRQRSPEQSAASSRM</sequence>
<dbReference type="Proteomes" id="UP001153269">
    <property type="component" value="Unassembled WGS sequence"/>
</dbReference>
<gene>
    <name evidence="2" type="ORF">PLEPLA_LOCUS27845</name>
</gene>
<name>A0A9N7YPZ0_PLEPL</name>
<evidence type="ECO:0000256" key="1">
    <source>
        <dbReference type="SAM" id="MobiDB-lite"/>
    </source>
</evidence>
<organism evidence="2 3">
    <name type="scientific">Pleuronectes platessa</name>
    <name type="common">European plaice</name>
    <dbReference type="NCBI Taxonomy" id="8262"/>
    <lineage>
        <taxon>Eukaryota</taxon>
        <taxon>Metazoa</taxon>
        <taxon>Chordata</taxon>
        <taxon>Craniata</taxon>
        <taxon>Vertebrata</taxon>
        <taxon>Euteleostomi</taxon>
        <taxon>Actinopterygii</taxon>
        <taxon>Neopterygii</taxon>
        <taxon>Teleostei</taxon>
        <taxon>Neoteleostei</taxon>
        <taxon>Acanthomorphata</taxon>
        <taxon>Carangaria</taxon>
        <taxon>Pleuronectiformes</taxon>
        <taxon>Pleuronectoidei</taxon>
        <taxon>Pleuronectidae</taxon>
        <taxon>Pleuronectes</taxon>
    </lineage>
</organism>
<feature type="region of interest" description="Disordered" evidence="1">
    <location>
        <begin position="472"/>
        <end position="529"/>
    </location>
</feature>
<comment type="caution">
    <text evidence="2">The sequence shown here is derived from an EMBL/GenBank/DDBJ whole genome shotgun (WGS) entry which is preliminary data.</text>
</comment>
<accession>A0A9N7YPZ0</accession>
<protein>
    <submittedName>
        <fullName evidence="2">Uncharacterized protein</fullName>
    </submittedName>
</protein>